<feature type="transmembrane region" description="Helical" evidence="1">
    <location>
        <begin position="201"/>
        <end position="225"/>
    </location>
</feature>
<dbReference type="AlphaFoldDB" id="A0A1H0BUQ3"/>
<evidence type="ECO:0000256" key="1">
    <source>
        <dbReference type="SAM" id="Phobius"/>
    </source>
</evidence>
<feature type="transmembrane region" description="Helical" evidence="1">
    <location>
        <begin position="125"/>
        <end position="143"/>
    </location>
</feature>
<feature type="transmembrane region" description="Helical" evidence="1">
    <location>
        <begin position="245"/>
        <end position="265"/>
    </location>
</feature>
<organism evidence="2 3">
    <name type="scientific">Megasphaera paucivorans</name>
    <dbReference type="NCBI Taxonomy" id="349095"/>
    <lineage>
        <taxon>Bacteria</taxon>
        <taxon>Bacillati</taxon>
        <taxon>Bacillota</taxon>
        <taxon>Negativicutes</taxon>
        <taxon>Veillonellales</taxon>
        <taxon>Veillonellaceae</taxon>
        <taxon>Megasphaera</taxon>
    </lineage>
</organism>
<name>A0A1H0BUQ3_9FIRM</name>
<feature type="transmembrane region" description="Helical" evidence="1">
    <location>
        <begin position="306"/>
        <end position="328"/>
    </location>
</feature>
<keyword evidence="1" id="KW-1133">Transmembrane helix</keyword>
<accession>A0A1H0BUQ3</accession>
<protein>
    <submittedName>
        <fullName evidence="2">Uncharacterized membrane protein</fullName>
    </submittedName>
</protein>
<dbReference type="InterPro" id="IPR012507">
    <property type="entry name" value="YibE_F"/>
</dbReference>
<keyword evidence="1" id="KW-0472">Membrane</keyword>
<dbReference type="RefSeq" id="WP_091653169.1">
    <property type="nucleotide sequence ID" value="NZ_FNHQ01000057.1"/>
</dbReference>
<dbReference type="PANTHER" id="PTHR41771">
    <property type="entry name" value="MEMBRANE PROTEIN-RELATED"/>
    <property type="match status" value="1"/>
</dbReference>
<reference evidence="2 3" key="1">
    <citation type="submission" date="2016-10" db="EMBL/GenBank/DDBJ databases">
        <authorList>
            <person name="de Groot N.N."/>
        </authorList>
    </citation>
    <scope>NUCLEOTIDE SEQUENCE [LARGE SCALE GENOMIC DNA]</scope>
    <source>
        <strain evidence="2 3">DSM 16981</strain>
    </source>
</reference>
<dbReference type="Proteomes" id="UP000199309">
    <property type="component" value="Unassembled WGS sequence"/>
</dbReference>
<dbReference type="PANTHER" id="PTHR41771:SF1">
    <property type="entry name" value="MEMBRANE PROTEIN"/>
    <property type="match status" value="1"/>
</dbReference>
<feature type="transmembrane region" description="Helical" evidence="1">
    <location>
        <begin position="175"/>
        <end position="194"/>
    </location>
</feature>
<feature type="transmembrane region" description="Helical" evidence="1">
    <location>
        <begin position="150"/>
        <end position="169"/>
    </location>
</feature>
<gene>
    <name evidence="2" type="ORF">SAMN05660299_02799</name>
</gene>
<keyword evidence="3" id="KW-1185">Reference proteome</keyword>
<sequence>MKSYISKMIRLGIILSIVLGAGYFLYVFNQVDKPQLVNTEGRTFERASVVEIIQDNVQENGSRIGDQVVSVRLSSGTHAGEIITANCPNGMLFGTVCRPGMDVIIISSRVGALHIFTVYNIDRSWPIALYIGIFLILLCLIGGKKGIKSAIALVFTFICFILLFFPMIMKGIGPGIAAVITSSLILTATIYLINGWTRKSCAAVLSSFGGILTAAVAAVIFGYGASLSGYNVSNIEALIFVGQNSSIAVGQILFAGILFASLGAVMDIAMDVSSAIEELRKHTPNLPPSVLFAAGMSVGRDVMGTMATTLILAFFGGALGIWVLDYAYNLPFLQLINSNDVGIQIMQGLSGSFGVIFTVPMAAALSAWLPRKNELLNGKQ</sequence>
<evidence type="ECO:0000313" key="2">
    <source>
        <dbReference type="EMBL" id="SDN49328.1"/>
    </source>
</evidence>
<feature type="transmembrane region" description="Helical" evidence="1">
    <location>
        <begin position="348"/>
        <end position="369"/>
    </location>
</feature>
<feature type="transmembrane region" description="Helical" evidence="1">
    <location>
        <begin position="9"/>
        <end position="28"/>
    </location>
</feature>
<dbReference type="EMBL" id="FNHQ01000057">
    <property type="protein sequence ID" value="SDN49328.1"/>
    <property type="molecule type" value="Genomic_DNA"/>
</dbReference>
<dbReference type="OrthoDB" id="5753718at2"/>
<keyword evidence="1" id="KW-0812">Transmembrane</keyword>
<dbReference type="Pfam" id="PF07907">
    <property type="entry name" value="YibE_F"/>
    <property type="match status" value="1"/>
</dbReference>
<evidence type="ECO:0000313" key="3">
    <source>
        <dbReference type="Proteomes" id="UP000199309"/>
    </source>
</evidence>
<proteinExistence type="predicted"/>